<sequence>MVNIFDAMKIAGFIADMKSRNFSTYGQWIGITLVFLCIALGISNLFHVNAVIAFGIIAIVQGIVLAFVEIPVLLKIFRVPDWFVNIIQKLDDNWMRVAFYALMAVIQWLSIIPMVTSLICLAILFTINALFYGIAGLTHQEFHDSKVVSSYDNNEVPADAQIRDVI</sequence>
<evidence type="ECO:0000256" key="4">
    <source>
        <dbReference type="ARBA" id="ARBA00013563"/>
    </source>
</evidence>
<gene>
    <name evidence="11" type="ORF">Cboi02_000277000</name>
</gene>
<comment type="function">
    <text evidence="1">Golgi membrane protein involved in vesicular trafficking.</text>
</comment>
<feature type="transmembrane region" description="Helical" evidence="10">
    <location>
        <begin position="25"/>
        <end position="46"/>
    </location>
</feature>
<evidence type="ECO:0000256" key="6">
    <source>
        <dbReference type="ARBA" id="ARBA00022692"/>
    </source>
</evidence>
<keyword evidence="6 10" id="KW-0812">Transmembrane</keyword>
<dbReference type="EMBL" id="BSXN01000869">
    <property type="protein sequence ID" value="GME70243.1"/>
    <property type="molecule type" value="Genomic_DNA"/>
</dbReference>
<dbReference type="SMART" id="SM01077">
    <property type="entry name" value="Cg6151-P"/>
    <property type="match status" value="1"/>
</dbReference>
<keyword evidence="8" id="KW-0333">Golgi apparatus</keyword>
<evidence type="ECO:0000256" key="7">
    <source>
        <dbReference type="ARBA" id="ARBA00022989"/>
    </source>
</evidence>
<evidence type="ECO:0000256" key="10">
    <source>
        <dbReference type="SAM" id="Phobius"/>
    </source>
</evidence>
<feature type="transmembrane region" description="Helical" evidence="10">
    <location>
        <begin position="97"/>
        <end position="127"/>
    </location>
</feature>
<dbReference type="PANTHER" id="PTHR13314:SF2">
    <property type="entry name" value="CALCIUM CHANNEL FLOWER HOMOLOG"/>
    <property type="match status" value="1"/>
</dbReference>
<evidence type="ECO:0000256" key="1">
    <source>
        <dbReference type="ARBA" id="ARBA00003246"/>
    </source>
</evidence>
<evidence type="ECO:0000313" key="12">
    <source>
        <dbReference type="Proteomes" id="UP001165120"/>
    </source>
</evidence>
<evidence type="ECO:0000256" key="2">
    <source>
        <dbReference type="ARBA" id="ARBA00004653"/>
    </source>
</evidence>
<accession>A0A9W6T0J5</accession>
<evidence type="ECO:0000256" key="3">
    <source>
        <dbReference type="ARBA" id="ARBA00005738"/>
    </source>
</evidence>
<organism evidence="11 12">
    <name type="scientific">Candida boidinii</name>
    <name type="common">Yeast</name>
    <dbReference type="NCBI Taxonomy" id="5477"/>
    <lineage>
        <taxon>Eukaryota</taxon>
        <taxon>Fungi</taxon>
        <taxon>Dikarya</taxon>
        <taxon>Ascomycota</taxon>
        <taxon>Saccharomycotina</taxon>
        <taxon>Pichiomycetes</taxon>
        <taxon>Pichiales</taxon>
        <taxon>Pichiaceae</taxon>
        <taxon>Ogataea</taxon>
        <taxon>Ogataea/Candida clade</taxon>
    </lineage>
</organism>
<comment type="caution">
    <text evidence="11">The sequence shown here is derived from an EMBL/GenBank/DDBJ whole genome shotgun (WGS) entry which is preliminary data.</text>
</comment>
<name>A0A9W6T0J5_CANBO</name>
<comment type="similarity">
    <text evidence="3">Belongs to the TVP18 family.</text>
</comment>
<proteinExistence type="inferred from homology"/>
<dbReference type="GO" id="GO:0016192">
    <property type="term" value="P:vesicle-mediated transport"/>
    <property type="evidence" value="ECO:0007669"/>
    <property type="project" value="TreeGrafter"/>
</dbReference>
<dbReference type="InterPro" id="IPR019365">
    <property type="entry name" value="TVP18/Ca-channel_flower"/>
</dbReference>
<reference evidence="11" key="1">
    <citation type="submission" date="2023-04" db="EMBL/GenBank/DDBJ databases">
        <title>Candida boidinii NBRC 10035.</title>
        <authorList>
            <person name="Ichikawa N."/>
            <person name="Sato H."/>
            <person name="Tonouchi N."/>
        </authorList>
    </citation>
    <scope>NUCLEOTIDE SEQUENCE</scope>
    <source>
        <strain evidence="11">NBRC 10035</strain>
    </source>
</reference>
<dbReference type="GO" id="GO:0000139">
    <property type="term" value="C:Golgi membrane"/>
    <property type="evidence" value="ECO:0007669"/>
    <property type="project" value="UniProtKB-SubCell"/>
</dbReference>
<evidence type="ECO:0000256" key="8">
    <source>
        <dbReference type="ARBA" id="ARBA00023034"/>
    </source>
</evidence>
<evidence type="ECO:0000256" key="5">
    <source>
        <dbReference type="ARBA" id="ARBA00020655"/>
    </source>
</evidence>
<dbReference type="OrthoDB" id="5591789at2759"/>
<evidence type="ECO:0000313" key="11">
    <source>
        <dbReference type="EMBL" id="GME70243.1"/>
    </source>
</evidence>
<protein>
    <recommendedName>
        <fullName evidence="4">Golgi apparatus membrane protein TVP18</fullName>
    </recommendedName>
    <alternativeName>
        <fullName evidence="5">Golgi apparatus membrane protein tvp18</fullName>
    </alternativeName>
</protein>
<evidence type="ECO:0000256" key="9">
    <source>
        <dbReference type="ARBA" id="ARBA00023136"/>
    </source>
</evidence>
<dbReference type="Proteomes" id="UP001165120">
    <property type="component" value="Unassembled WGS sequence"/>
</dbReference>
<keyword evidence="9 10" id="KW-0472">Membrane</keyword>
<dbReference type="Pfam" id="PF10233">
    <property type="entry name" value="Cg6151-P"/>
    <property type="match status" value="1"/>
</dbReference>
<keyword evidence="7 10" id="KW-1133">Transmembrane helix</keyword>
<dbReference type="PANTHER" id="PTHR13314">
    <property type="entry name" value="CALCIUM CHANNEL FLOWER HOMOLOG"/>
    <property type="match status" value="1"/>
</dbReference>
<comment type="subcellular location">
    <subcellularLocation>
        <location evidence="2">Golgi apparatus membrane</location>
        <topology evidence="2">Multi-pass membrane protein</topology>
    </subcellularLocation>
</comment>
<keyword evidence="12" id="KW-1185">Reference proteome</keyword>
<dbReference type="AlphaFoldDB" id="A0A9W6T0J5"/>
<feature type="transmembrane region" description="Helical" evidence="10">
    <location>
        <begin position="52"/>
        <end position="77"/>
    </location>
</feature>